<dbReference type="AlphaFoldDB" id="A0A2R4SWA4"/>
<name>A0A2R4SWA4_9ACTN</name>
<dbReference type="KEGG" id="slk:SLUN_01565"/>
<evidence type="ECO:0000313" key="2">
    <source>
        <dbReference type="Proteomes" id="UP000244201"/>
    </source>
</evidence>
<proteinExistence type="predicted"/>
<organism evidence="1 2">
    <name type="scientific">Streptomyces lunaelactis</name>
    <dbReference type="NCBI Taxonomy" id="1535768"/>
    <lineage>
        <taxon>Bacteria</taxon>
        <taxon>Bacillati</taxon>
        <taxon>Actinomycetota</taxon>
        <taxon>Actinomycetes</taxon>
        <taxon>Kitasatosporales</taxon>
        <taxon>Streptomycetaceae</taxon>
        <taxon>Streptomyces</taxon>
    </lineage>
</organism>
<evidence type="ECO:0000313" key="1">
    <source>
        <dbReference type="EMBL" id="AVZ71132.1"/>
    </source>
</evidence>
<reference evidence="1 2" key="1">
    <citation type="submission" date="2018-01" db="EMBL/GenBank/DDBJ databases">
        <title>Complete genome sequence of Streptomyces lunaelactis MM109T, a Ferroverdin A producer isolated from cave moonmilk deposits.</title>
        <authorList>
            <person name="Naome A."/>
            <person name="Martinet L."/>
            <person name="Maciejewska M."/>
            <person name="Anderssen S."/>
            <person name="Adam D."/>
            <person name="Tenconi E."/>
            <person name="Deflandre B."/>
            <person name="Arguelles-Arias A."/>
            <person name="Calusinska M."/>
            <person name="Copieters W."/>
            <person name="Karim L."/>
            <person name="Hanikenne M."/>
            <person name="Baurain D."/>
            <person name="van Wezel G."/>
            <person name="Smargiasso N."/>
            <person name="de Pauw E."/>
            <person name="Delfosse P."/>
            <person name="Rigali S."/>
        </authorList>
    </citation>
    <scope>NUCLEOTIDE SEQUENCE [LARGE SCALE GENOMIC DNA]</scope>
    <source>
        <strain evidence="1 2">MM109</strain>
    </source>
</reference>
<dbReference type="EMBL" id="CP026304">
    <property type="protein sequence ID" value="AVZ71132.1"/>
    <property type="molecule type" value="Genomic_DNA"/>
</dbReference>
<dbReference type="Proteomes" id="UP000244201">
    <property type="component" value="Chromosome"/>
</dbReference>
<dbReference type="OrthoDB" id="4187146at2"/>
<gene>
    <name evidence="1" type="ORF">SLUN_01565</name>
</gene>
<protein>
    <submittedName>
        <fullName evidence="1">Uncharacterized protein</fullName>
    </submittedName>
</protein>
<sequence>MSNPTQSAPGKESFTEILIRSHPETALIHDIAGQLRGHVPIRSLDELKKTLNGSPLTLGEDQLPLEVVEAHLPDEIFPVTDEYDLATKLTAVIRTVLMQMGTPGSPATPADPVWRRFLAAKGQGSGPATRTGVFEGPSILGSEPLTGVREEVLTTWVVTLELRDCLSEVLLPYAWIFDGVNTYQFDANGQFIAVIFGRYENYALGIAREGYLYRTIVLTQSTMAGTTQPICLNPAP</sequence>
<dbReference type="RefSeq" id="WP_108146826.1">
    <property type="nucleotide sequence ID" value="NZ_CP026304.1"/>
</dbReference>
<dbReference type="GeneID" id="55653971"/>
<keyword evidence="2" id="KW-1185">Reference proteome</keyword>
<accession>A0A2R4SWA4</accession>